<dbReference type="Proteomes" id="UP001627284">
    <property type="component" value="Unassembled WGS sequence"/>
</dbReference>
<keyword evidence="2" id="KW-1185">Reference proteome</keyword>
<reference evidence="1 2" key="1">
    <citation type="submission" date="2024-05" db="EMBL/GenBank/DDBJ databases">
        <title>De novo assembly of an allotetraploid wild potato.</title>
        <authorList>
            <person name="Hosaka A.J."/>
        </authorList>
    </citation>
    <scope>NUCLEOTIDE SEQUENCE [LARGE SCALE GENOMIC DNA]</scope>
    <source>
        <tissue evidence="1">Young leaves</tissue>
    </source>
</reference>
<proteinExistence type="predicted"/>
<organism evidence="1 2">
    <name type="scientific">Solanum stoloniferum</name>
    <dbReference type="NCBI Taxonomy" id="62892"/>
    <lineage>
        <taxon>Eukaryota</taxon>
        <taxon>Viridiplantae</taxon>
        <taxon>Streptophyta</taxon>
        <taxon>Embryophyta</taxon>
        <taxon>Tracheophyta</taxon>
        <taxon>Spermatophyta</taxon>
        <taxon>Magnoliopsida</taxon>
        <taxon>eudicotyledons</taxon>
        <taxon>Gunneridae</taxon>
        <taxon>Pentapetalae</taxon>
        <taxon>asterids</taxon>
        <taxon>lamiids</taxon>
        <taxon>Solanales</taxon>
        <taxon>Solanaceae</taxon>
        <taxon>Solanoideae</taxon>
        <taxon>Solaneae</taxon>
        <taxon>Solanum</taxon>
    </lineage>
</organism>
<sequence length="143" mass="16557">MELFLGQLILIPDLNLKQSLLILVFFFLLCPKMENFRSTSTRERRGGPISMQDLRSYSTNSHATSSNSCNNNDYKEVKMKRSKSKVISSSSLKNWSFNDPEMQRKKRVVGYKAYGVEGKMKGTLRKSFKWIKNTCNHVVHGLW</sequence>
<dbReference type="PANTHER" id="PTHR33193:SF56">
    <property type="entry name" value="DUF3511 DOMAIN PROTEIN"/>
    <property type="match status" value="1"/>
</dbReference>
<dbReference type="EMBL" id="JBJKTR010000018">
    <property type="protein sequence ID" value="KAL3335255.1"/>
    <property type="molecule type" value="Genomic_DNA"/>
</dbReference>
<evidence type="ECO:0000313" key="1">
    <source>
        <dbReference type="EMBL" id="KAL3335255.1"/>
    </source>
</evidence>
<protein>
    <recommendedName>
        <fullName evidence="3">DUF3511 domain-containing protein</fullName>
    </recommendedName>
</protein>
<comment type="caution">
    <text evidence="1">The sequence shown here is derived from an EMBL/GenBank/DDBJ whole genome shotgun (WGS) entry which is preliminary data.</text>
</comment>
<dbReference type="Pfam" id="PF12023">
    <property type="entry name" value="DUF3511"/>
    <property type="match status" value="1"/>
</dbReference>
<dbReference type="AlphaFoldDB" id="A0ABD2RUC4"/>
<dbReference type="InterPro" id="IPR021899">
    <property type="entry name" value="DUF3511"/>
</dbReference>
<accession>A0ABD2RUC4</accession>
<dbReference type="PANTHER" id="PTHR33193">
    <property type="entry name" value="DOMAIN PROTEIN, PUTATIVE (DUF3511)-RELATED"/>
    <property type="match status" value="1"/>
</dbReference>
<gene>
    <name evidence="1" type="ORF">AABB24_031454</name>
</gene>
<name>A0ABD2RUC4_9SOLN</name>
<evidence type="ECO:0000313" key="2">
    <source>
        <dbReference type="Proteomes" id="UP001627284"/>
    </source>
</evidence>
<evidence type="ECO:0008006" key="3">
    <source>
        <dbReference type="Google" id="ProtNLM"/>
    </source>
</evidence>